<name>K1SM84_9ZZZZ</name>
<comment type="caution">
    <text evidence="1">The sequence shown here is derived from an EMBL/GenBank/DDBJ whole genome shotgun (WGS) entry which is preliminary data.</text>
</comment>
<sequence length="41" mass="4544">MTKEGTLLVVDDNRSILAALQLLLGNHFERVLTLPSPNQLI</sequence>
<organism evidence="1">
    <name type="scientific">human gut metagenome</name>
    <dbReference type="NCBI Taxonomy" id="408170"/>
    <lineage>
        <taxon>unclassified sequences</taxon>
        <taxon>metagenomes</taxon>
        <taxon>organismal metagenomes</taxon>
    </lineage>
</organism>
<gene>
    <name evidence="1" type="ORF">OBE_09897</name>
</gene>
<reference evidence="1" key="1">
    <citation type="journal article" date="2013" name="Environ. Microbiol.">
        <title>Microbiota from the distal guts of lean and obese adolescents exhibit partial functional redundancy besides clear differences in community structure.</title>
        <authorList>
            <person name="Ferrer M."/>
            <person name="Ruiz A."/>
            <person name="Lanza F."/>
            <person name="Haange S.B."/>
            <person name="Oberbach A."/>
            <person name="Till H."/>
            <person name="Bargiela R."/>
            <person name="Campoy C."/>
            <person name="Segura M.T."/>
            <person name="Richter M."/>
            <person name="von Bergen M."/>
            <person name="Seifert J."/>
            <person name="Suarez A."/>
        </authorList>
    </citation>
    <scope>NUCLEOTIDE SEQUENCE</scope>
</reference>
<dbReference type="AlphaFoldDB" id="K1SM84"/>
<dbReference type="EMBL" id="AJWZ01006829">
    <property type="protein sequence ID" value="EKC58648.1"/>
    <property type="molecule type" value="Genomic_DNA"/>
</dbReference>
<proteinExistence type="predicted"/>
<protein>
    <submittedName>
        <fullName evidence="1">Two-component system response regulator</fullName>
    </submittedName>
</protein>
<evidence type="ECO:0000313" key="1">
    <source>
        <dbReference type="EMBL" id="EKC58648.1"/>
    </source>
</evidence>
<feature type="non-terminal residue" evidence="1">
    <location>
        <position position="41"/>
    </location>
</feature>
<accession>K1SM84</accession>